<sequence length="130" mass="15118">MELLSEIDHRLYYVAKIKENFPQYQRNDLILAFHGENEGLIRKYYNFKSTSPKLASQSLLGLTIRFARLNQCIDSLVFTELRTEIDRFKDSFLAQMGNFKGRDIPPKVVGDAELSLQKIISVWSKLQNEC</sequence>
<accession>K7AIX2</accession>
<dbReference type="PATRIC" id="fig|1129794.4.peg.1946"/>
<dbReference type="EMBL" id="CP003837">
    <property type="protein sequence ID" value="AGH44072.1"/>
    <property type="molecule type" value="Genomic_DNA"/>
</dbReference>
<name>K7AIX2_9ALTE</name>
<reference evidence="1 2" key="1">
    <citation type="journal article" date="2013" name="Genome Announc.">
        <title>Complete Genome Sequence of Glaciecola psychrophila Strain 170T.</title>
        <authorList>
            <person name="Yin J."/>
            <person name="Chen J."/>
            <person name="Liu G."/>
            <person name="Yu Y."/>
            <person name="Song L."/>
            <person name="Wang X."/>
            <person name="Qu X."/>
        </authorList>
    </citation>
    <scope>NUCLEOTIDE SEQUENCE [LARGE SCALE GENOMIC DNA]</scope>
    <source>
        <strain evidence="1 2">170</strain>
    </source>
</reference>
<organism evidence="1 2">
    <name type="scientific">Paraglaciecola psychrophila 170</name>
    <dbReference type="NCBI Taxonomy" id="1129794"/>
    <lineage>
        <taxon>Bacteria</taxon>
        <taxon>Pseudomonadati</taxon>
        <taxon>Pseudomonadota</taxon>
        <taxon>Gammaproteobacteria</taxon>
        <taxon>Alteromonadales</taxon>
        <taxon>Alteromonadaceae</taxon>
        <taxon>Paraglaciecola</taxon>
    </lineage>
</organism>
<dbReference type="Proteomes" id="UP000011864">
    <property type="component" value="Chromosome"/>
</dbReference>
<evidence type="ECO:0000313" key="1">
    <source>
        <dbReference type="EMBL" id="AGH44072.1"/>
    </source>
</evidence>
<dbReference type="KEGG" id="gps:C427_1963"/>
<proteinExistence type="predicted"/>
<dbReference type="HOGENOM" id="CLU_1936021_0_0_6"/>
<evidence type="ECO:0000313" key="2">
    <source>
        <dbReference type="Proteomes" id="UP000011864"/>
    </source>
</evidence>
<gene>
    <name evidence="1" type="ORF">C427_1963</name>
</gene>
<protein>
    <submittedName>
        <fullName evidence="1">Uncharacterized protein</fullName>
    </submittedName>
</protein>
<dbReference type="AlphaFoldDB" id="K7AIX2"/>
<keyword evidence="2" id="KW-1185">Reference proteome</keyword>